<gene>
    <name evidence="2" type="ORF">PV327_008735</name>
</gene>
<dbReference type="AlphaFoldDB" id="A0AA39FSC5"/>
<protein>
    <submittedName>
        <fullName evidence="2">Uncharacterized protein</fullName>
    </submittedName>
</protein>
<accession>A0AA39FSC5</accession>
<dbReference type="EMBL" id="JAQQBR010000005">
    <property type="protein sequence ID" value="KAK0174947.1"/>
    <property type="molecule type" value="Genomic_DNA"/>
</dbReference>
<feature type="region of interest" description="Disordered" evidence="1">
    <location>
        <begin position="85"/>
        <end position="115"/>
    </location>
</feature>
<keyword evidence="3" id="KW-1185">Reference proteome</keyword>
<feature type="region of interest" description="Disordered" evidence="1">
    <location>
        <begin position="41"/>
        <end position="70"/>
    </location>
</feature>
<evidence type="ECO:0000256" key="1">
    <source>
        <dbReference type="SAM" id="MobiDB-lite"/>
    </source>
</evidence>
<sequence>MTAVKQLGGWRSSTVAEGYVENSFANRQKLYQKLISSVHNAPSTSTAIQTPLPQFEDSRPGKTHEKMSPDILDNDSFILIESNENPEHNHFDSSAAAKPKNIPSIKSSPQINEQISNKNPNAAEIENDDVNDISVYSSFVTWKNIPLRKL</sequence>
<evidence type="ECO:0000313" key="3">
    <source>
        <dbReference type="Proteomes" id="UP001168972"/>
    </source>
</evidence>
<evidence type="ECO:0000313" key="2">
    <source>
        <dbReference type="EMBL" id="KAK0174947.1"/>
    </source>
</evidence>
<reference evidence="2" key="1">
    <citation type="journal article" date="2023" name="bioRxiv">
        <title>Scaffold-level genome assemblies of two parasitoid biocontrol wasps reveal the parthenogenesis mechanism and an associated novel virus.</title>
        <authorList>
            <person name="Inwood S."/>
            <person name="Skelly J."/>
            <person name="Guhlin J."/>
            <person name="Harrop T."/>
            <person name="Goldson S."/>
            <person name="Dearden P."/>
        </authorList>
    </citation>
    <scope>NUCLEOTIDE SEQUENCE</scope>
    <source>
        <strain evidence="2">Lincoln</strain>
        <tissue evidence="2">Whole body</tissue>
    </source>
</reference>
<name>A0AA39FSC5_MICHY</name>
<comment type="caution">
    <text evidence="2">The sequence shown here is derived from an EMBL/GenBank/DDBJ whole genome shotgun (WGS) entry which is preliminary data.</text>
</comment>
<feature type="compositionally biased region" description="Polar residues" evidence="1">
    <location>
        <begin position="41"/>
        <end position="52"/>
    </location>
</feature>
<dbReference type="Proteomes" id="UP001168972">
    <property type="component" value="Unassembled WGS sequence"/>
</dbReference>
<reference evidence="2" key="2">
    <citation type="submission" date="2023-03" db="EMBL/GenBank/DDBJ databases">
        <authorList>
            <person name="Inwood S.N."/>
            <person name="Skelly J.G."/>
            <person name="Guhlin J."/>
            <person name="Harrop T.W.R."/>
            <person name="Goldson S.G."/>
            <person name="Dearden P.K."/>
        </authorList>
    </citation>
    <scope>NUCLEOTIDE SEQUENCE</scope>
    <source>
        <strain evidence="2">Lincoln</strain>
        <tissue evidence="2">Whole body</tissue>
    </source>
</reference>
<proteinExistence type="predicted"/>
<feature type="compositionally biased region" description="Polar residues" evidence="1">
    <location>
        <begin position="104"/>
        <end position="115"/>
    </location>
</feature>
<feature type="compositionally biased region" description="Basic and acidic residues" evidence="1">
    <location>
        <begin position="56"/>
        <end position="68"/>
    </location>
</feature>
<organism evidence="2 3">
    <name type="scientific">Microctonus hyperodae</name>
    <name type="common">Parasitoid wasp</name>
    <dbReference type="NCBI Taxonomy" id="165561"/>
    <lineage>
        <taxon>Eukaryota</taxon>
        <taxon>Metazoa</taxon>
        <taxon>Ecdysozoa</taxon>
        <taxon>Arthropoda</taxon>
        <taxon>Hexapoda</taxon>
        <taxon>Insecta</taxon>
        <taxon>Pterygota</taxon>
        <taxon>Neoptera</taxon>
        <taxon>Endopterygota</taxon>
        <taxon>Hymenoptera</taxon>
        <taxon>Apocrita</taxon>
        <taxon>Ichneumonoidea</taxon>
        <taxon>Braconidae</taxon>
        <taxon>Euphorinae</taxon>
        <taxon>Microctonus</taxon>
    </lineage>
</organism>